<sequence>MSDVPGAELGADLETQPEAQLDAQLDRIFAARDRDDMGPSIAALRVVHAEHPQNPRVLYELGGAYDTAGDEATAAALYEHAMSLGLAGDLRRRCFLQYGSTLRNLGRIEESLATFDRARAEFPDSVALRVFESLTLHAAGRPDAALAELLEVVADHVDSPELDRYKPAIRGNAAYLASLDIPDRADPTPSPRAEPGAPR</sequence>
<evidence type="ECO:0000313" key="4">
    <source>
        <dbReference type="Proteomes" id="UP001165580"/>
    </source>
</evidence>
<keyword evidence="4" id="KW-1185">Reference proteome</keyword>
<dbReference type="Proteomes" id="UP001165580">
    <property type="component" value="Unassembled WGS sequence"/>
</dbReference>
<comment type="caution">
    <text evidence="3">The sequence shown here is derived from an EMBL/GenBank/DDBJ whole genome shotgun (WGS) entry which is preliminary data.</text>
</comment>
<dbReference type="InterPro" id="IPR041656">
    <property type="entry name" value="TPR_5"/>
</dbReference>
<dbReference type="EMBL" id="JANTEZ010000006">
    <property type="protein sequence ID" value="MCS5715958.1"/>
    <property type="molecule type" value="Genomic_DNA"/>
</dbReference>
<name>A0ABT2GIG1_9MICO</name>
<accession>A0ABT2GIG1</accession>
<feature type="region of interest" description="Disordered" evidence="1">
    <location>
        <begin position="180"/>
        <end position="199"/>
    </location>
</feature>
<evidence type="ECO:0000259" key="2">
    <source>
        <dbReference type="Pfam" id="PF12688"/>
    </source>
</evidence>
<feature type="domain" description="Tetratrico peptide repeat group 5" evidence="2">
    <location>
        <begin position="56"/>
        <end position="170"/>
    </location>
</feature>
<dbReference type="Pfam" id="PF12688">
    <property type="entry name" value="TPR_5"/>
    <property type="match status" value="1"/>
</dbReference>
<dbReference type="InterPro" id="IPR011990">
    <property type="entry name" value="TPR-like_helical_dom_sf"/>
</dbReference>
<gene>
    <name evidence="3" type="ORF">NVV95_15535</name>
</gene>
<evidence type="ECO:0000256" key="1">
    <source>
        <dbReference type="SAM" id="MobiDB-lite"/>
    </source>
</evidence>
<dbReference type="Gene3D" id="1.25.40.10">
    <property type="entry name" value="Tetratricopeptide repeat domain"/>
    <property type="match status" value="1"/>
</dbReference>
<dbReference type="SUPFAM" id="SSF48452">
    <property type="entry name" value="TPR-like"/>
    <property type="match status" value="1"/>
</dbReference>
<proteinExistence type="predicted"/>
<protein>
    <submittedName>
        <fullName evidence="3">Tetratricopeptide repeat protein</fullName>
    </submittedName>
</protein>
<evidence type="ECO:0000313" key="3">
    <source>
        <dbReference type="EMBL" id="MCS5715958.1"/>
    </source>
</evidence>
<organism evidence="3 4">
    <name type="scientific">Herbiconiux gentiana</name>
    <dbReference type="NCBI Taxonomy" id="2970912"/>
    <lineage>
        <taxon>Bacteria</taxon>
        <taxon>Bacillati</taxon>
        <taxon>Actinomycetota</taxon>
        <taxon>Actinomycetes</taxon>
        <taxon>Micrococcales</taxon>
        <taxon>Microbacteriaceae</taxon>
        <taxon>Herbiconiux</taxon>
    </lineage>
</organism>
<reference evidence="3" key="1">
    <citation type="submission" date="2022-08" db="EMBL/GenBank/DDBJ databases">
        <authorList>
            <person name="Deng Y."/>
            <person name="Han X.-F."/>
            <person name="Zhang Y.-Q."/>
        </authorList>
    </citation>
    <scope>NUCLEOTIDE SEQUENCE</scope>
    <source>
        <strain evidence="3">CPCC 205716</strain>
    </source>
</reference>
<feature type="compositionally biased region" description="Pro residues" evidence="1">
    <location>
        <begin position="188"/>
        <end position="199"/>
    </location>
</feature>